<dbReference type="Proteomes" id="UP000472270">
    <property type="component" value="Unassembled WGS sequence"/>
</dbReference>
<keyword evidence="5 9" id="KW-0812">Transmembrane</keyword>
<sequence>MAGAIIENMSTKKLVIVGVILLLFQAFSFMVGGLIAPSPTTAVHYLATKCVDTVKTHHKGSKWFMPWGPDQCSKIRDFDEAMAKRIEANNIVFAVHIPLPNREMSAWFQFMLVILQFDIAFKMQNQIEDGSLVTMDVGLAYRDSTLSEWTEMAHSIEHRKLSCNFTATKTYENEGRYYDCDLLPFMEVGSVAHKYYLLNIRLPVNERKKVNMGIGEIKDIRLVSIHQNGGFTKVWFAMKTFLTPSVLIIMIWYWRRITQMTRPPVLLEKIIFALGISMTFINIPVEWFSVGFNWTWMLLFGDIRQGIFYAMLLSFWIIFCGEHLMVRATFLFFQTIILWATKQSDVTGLVATSMLSSWVGECLECSLDFLGKLTHGLENVPELPYIQITKFKSYSIICLNEYFTKSRLIFYFLPCCLCLSSFKMDKRGKTP</sequence>
<name>A0A673FG96_9TELE</name>
<dbReference type="InterPro" id="IPR047843">
    <property type="entry name" value="WLS-like_TM"/>
</dbReference>
<accession>A0A673FG96</accession>
<dbReference type="InterPro" id="IPR009551">
    <property type="entry name" value="Wntless"/>
</dbReference>
<feature type="transmembrane region" description="Helical" evidence="9">
    <location>
        <begin position="266"/>
        <end position="287"/>
    </location>
</feature>
<dbReference type="Ensembl" id="ENSSRHT00000001180.1">
    <property type="protein sequence ID" value="ENSSRHP00000001126.1"/>
    <property type="gene ID" value="ENSSRHG00000000778.1"/>
</dbReference>
<evidence type="ECO:0000256" key="5">
    <source>
        <dbReference type="ARBA" id="ARBA00022692"/>
    </source>
</evidence>
<feature type="domain" description="Wntless-like transmembrane" evidence="10">
    <location>
        <begin position="228"/>
        <end position="327"/>
    </location>
</feature>
<evidence type="ECO:0000313" key="12">
    <source>
        <dbReference type="Ensembl" id="ENSSRHP00000001126.1"/>
    </source>
</evidence>
<dbReference type="GO" id="GO:0016055">
    <property type="term" value="P:Wnt signaling pathway"/>
    <property type="evidence" value="ECO:0007669"/>
    <property type="project" value="UniProtKB-KW"/>
</dbReference>
<evidence type="ECO:0000256" key="8">
    <source>
        <dbReference type="ARBA" id="ARBA00023136"/>
    </source>
</evidence>
<comment type="subcellular location">
    <subcellularLocation>
        <location evidence="1">Golgi apparatus membrane</location>
        <topology evidence="1">Multi-pass membrane protein</topology>
    </subcellularLocation>
</comment>
<dbReference type="Pfam" id="PF06664">
    <property type="entry name" value="WLS-like_TM"/>
    <property type="match status" value="1"/>
</dbReference>
<protein>
    <submittedName>
        <fullName evidence="12">Protein wntless homolog</fullName>
    </submittedName>
</protein>
<reference evidence="12" key="1">
    <citation type="submission" date="2025-08" db="UniProtKB">
        <authorList>
            <consortium name="Ensembl"/>
        </authorList>
    </citation>
    <scope>IDENTIFICATION</scope>
</reference>
<keyword evidence="8 9" id="KW-0472">Membrane</keyword>
<evidence type="ECO:0000256" key="7">
    <source>
        <dbReference type="ARBA" id="ARBA00023034"/>
    </source>
</evidence>
<proteinExistence type="inferred from homology"/>
<keyword evidence="6 9" id="KW-1133">Transmembrane helix</keyword>
<comment type="similarity">
    <text evidence="2">Belongs to the wntless family.</text>
</comment>
<evidence type="ECO:0000259" key="10">
    <source>
        <dbReference type="Pfam" id="PF06664"/>
    </source>
</evidence>
<dbReference type="InterPro" id="IPR053936">
    <property type="entry name" value="WLS_GOLD"/>
</dbReference>
<dbReference type="PANTHER" id="PTHR13449">
    <property type="entry name" value="INTEGRAL MEMBRANE PROTEIN GPR177"/>
    <property type="match status" value="1"/>
</dbReference>
<dbReference type="PANTHER" id="PTHR13449:SF2">
    <property type="entry name" value="PROTEIN WNTLESS HOMOLOG"/>
    <property type="match status" value="1"/>
</dbReference>
<dbReference type="GO" id="GO:0000139">
    <property type="term" value="C:Golgi membrane"/>
    <property type="evidence" value="ECO:0007669"/>
    <property type="project" value="UniProtKB-SubCell"/>
</dbReference>
<dbReference type="Pfam" id="PF21883">
    <property type="entry name" value="WLS_GOLD"/>
    <property type="match status" value="1"/>
</dbReference>
<feature type="domain" description="Wntless GOLD" evidence="11">
    <location>
        <begin position="48"/>
        <end position="227"/>
    </location>
</feature>
<keyword evidence="13" id="KW-1185">Reference proteome</keyword>
<reference evidence="12" key="2">
    <citation type="submission" date="2025-09" db="UniProtKB">
        <authorList>
            <consortium name="Ensembl"/>
        </authorList>
    </citation>
    <scope>IDENTIFICATION</scope>
</reference>
<evidence type="ECO:0000256" key="1">
    <source>
        <dbReference type="ARBA" id="ARBA00004653"/>
    </source>
</evidence>
<dbReference type="AlphaFoldDB" id="A0A673FG96"/>
<evidence type="ECO:0000256" key="3">
    <source>
        <dbReference type="ARBA" id="ARBA00022473"/>
    </source>
</evidence>
<organism evidence="12 13">
    <name type="scientific">Sinocyclocheilus rhinocerous</name>
    <dbReference type="NCBI Taxonomy" id="307959"/>
    <lineage>
        <taxon>Eukaryota</taxon>
        <taxon>Metazoa</taxon>
        <taxon>Chordata</taxon>
        <taxon>Craniata</taxon>
        <taxon>Vertebrata</taxon>
        <taxon>Euteleostomi</taxon>
        <taxon>Actinopterygii</taxon>
        <taxon>Neopterygii</taxon>
        <taxon>Teleostei</taxon>
        <taxon>Ostariophysi</taxon>
        <taxon>Cypriniformes</taxon>
        <taxon>Cyprinidae</taxon>
        <taxon>Cyprininae</taxon>
        <taxon>Sinocyclocheilus</taxon>
    </lineage>
</organism>
<gene>
    <name evidence="12" type="primary">LOC107716928</name>
</gene>
<evidence type="ECO:0000313" key="13">
    <source>
        <dbReference type="Proteomes" id="UP000472270"/>
    </source>
</evidence>
<keyword evidence="3" id="KW-0217">Developmental protein</keyword>
<keyword evidence="4" id="KW-0879">Wnt signaling pathway</keyword>
<feature type="transmembrane region" description="Helical" evidence="9">
    <location>
        <begin position="307"/>
        <end position="333"/>
    </location>
</feature>
<feature type="transmembrane region" description="Helical" evidence="9">
    <location>
        <begin position="234"/>
        <end position="254"/>
    </location>
</feature>
<evidence type="ECO:0000256" key="4">
    <source>
        <dbReference type="ARBA" id="ARBA00022687"/>
    </source>
</evidence>
<keyword evidence="7" id="KW-0333">Golgi apparatus</keyword>
<dbReference type="GO" id="GO:0006886">
    <property type="term" value="P:intracellular protein transport"/>
    <property type="evidence" value="ECO:0007669"/>
    <property type="project" value="TreeGrafter"/>
</dbReference>
<dbReference type="GO" id="GO:0017147">
    <property type="term" value="F:Wnt-protein binding"/>
    <property type="evidence" value="ECO:0007669"/>
    <property type="project" value="InterPro"/>
</dbReference>
<evidence type="ECO:0000259" key="11">
    <source>
        <dbReference type="Pfam" id="PF21883"/>
    </source>
</evidence>
<evidence type="ECO:0000256" key="2">
    <source>
        <dbReference type="ARBA" id="ARBA00008148"/>
    </source>
</evidence>
<evidence type="ECO:0000256" key="9">
    <source>
        <dbReference type="SAM" id="Phobius"/>
    </source>
</evidence>
<evidence type="ECO:0000256" key="6">
    <source>
        <dbReference type="ARBA" id="ARBA00022989"/>
    </source>
</evidence>
<dbReference type="GO" id="GO:0061355">
    <property type="term" value="P:Wnt protein secretion"/>
    <property type="evidence" value="ECO:0007669"/>
    <property type="project" value="TreeGrafter"/>
</dbReference>